<comment type="subcellular location">
    <subcellularLocation>
        <location evidence="1">Cell membrane</location>
        <topology evidence="1">Multi-pass membrane protein</topology>
    </subcellularLocation>
</comment>
<evidence type="ECO:0000256" key="10">
    <source>
        <dbReference type="SAM" id="Phobius"/>
    </source>
</evidence>
<keyword evidence="4" id="KW-0552">Olfaction</keyword>
<reference evidence="11 12" key="1">
    <citation type="submission" date="2019-09" db="EMBL/GenBank/DDBJ databases">
        <title>Bird 10,000 Genomes (B10K) Project - Family phase.</title>
        <authorList>
            <person name="Zhang G."/>
        </authorList>
    </citation>
    <scope>NUCLEOTIDE SEQUENCE [LARGE SCALE GENOMIC DNA]</scope>
    <source>
        <strain evidence="11">B10K-DU-011-47</strain>
        <tissue evidence="11">Mixed tissue sample</tissue>
    </source>
</reference>
<evidence type="ECO:0000313" key="12">
    <source>
        <dbReference type="Proteomes" id="UP000557426"/>
    </source>
</evidence>
<dbReference type="AlphaFoldDB" id="A0A7L3FXC3"/>
<evidence type="ECO:0000256" key="2">
    <source>
        <dbReference type="ARBA" id="ARBA00022475"/>
    </source>
</evidence>
<dbReference type="GO" id="GO:0004930">
    <property type="term" value="F:G protein-coupled receptor activity"/>
    <property type="evidence" value="ECO:0007669"/>
    <property type="project" value="UniProtKB-KW"/>
</dbReference>
<feature type="non-terminal residue" evidence="11">
    <location>
        <position position="1"/>
    </location>
</feature>
<name>A0A7L3FXC3_9GRUI</name>
<feature type="transmembrane region" description="Helical" evidence="10">
    <location>
        <begin position="37"/>
        <end position="58"/>
    </location>
</feature>
<evidence type="ECO:0000256" key="3">
    <source>
        <dbReference type="ARBA" id="ARBA00022692"/>
    </source>
</evidence>
<dbReference type="Proteomes" id="UP000557426">
    <property type="component" value="Unassembled WGS sequence"/>
</dbReference>
<evidence type="ECO:0000256" key="7">
    <source>
        <dbReference type="ARBA" id="ARBA00023136"/>
    </source>
</evidence>
<evidence type="ECO:0000256" key="4">
    <source>
        <dbReference type="ARBA" id="ARBA00022725"/>
    </source>
</evidence>
<feature type="non-terminal residue" evidence="11">
    <location>
        <position position="108"/>
    </location>
</feature>
<keyword evidence="12" id="KW-1185">Reference proteome</keyword>
<accession>A0A7L3FXC3</accession>
<keyword evidence="3 10" id="KW-0812">Transmembrane</keyword>
<dbReference type="InterPro" id="IPR000725">
    <property type="entry name" value="Olfact_rcpt"/>
</dbReference>
<dbReference type="Gene3D" id="1.20.1070.10">
    <property type="entry name" value="Rhodopsin 7-helix transmembrane proteins"/>
    <property type="match status" value="1"/>
</dbReference>
<dbReference type="SUPFAM" id="SSF81321">
    <property type="entry name" value="Family A G protein-coupled receptor-like"/>
    <property type="match status" value="1"/>
</dbReference>
<evidence type="ECO:0000256" key="1">
    <source>
        <dbReference type="ARBA" id="ARBA00004651"/>
    </source>
</evidence>
<comment type="caution">
    <text evidence="11">The sequence shown here is derived from an EMBL/GenBank/DDBJ whole genome shotgun (WGS) entry which is preliminary data.</text>
</comment>
<evidence type="ECO:0000256" key="8">
    <source>
        <dbReference type="ARBA" id="ARBA00023170"/>
    </source>
</evidence>
<dbReference type="GO" id="GO:0005886">
    <property type="term" value="C:plasma membrane"/>
    <property type="evidence" value="ECO:0007669"/>
    <property type="project" value="UniProtKB-SubCell"/>
</dbReference>
<dbReference type="InterPro" id="IPR050516">
    <property type="entry name" value="Olfactory_GPCR"/>
</dbReference>
<evidence type="ECO:0000256" key="6">
    <source>
        <dbReference type="ARBA" id="ARBA00023040"/>
    </source>
</evidence>
<keyword evidence="6" id="KW-0297">G-protein coupled receptor</keyword>
<evidence type="ECO:0000313" key="11">
    <source>
        <dbReference type="EMBL" id="NXT85592.1"/>
    </source>
</evidence>
<keyword evidence="5 10" id="KW-1133">Transmembrane helix</keyword>
<sequence length="108" mass="12170">VRACVGLGCHVFIMVSCVQIFRTMLRIHLEQGQHKAFATCLHQLAVVSLFLSTIMFAYLKPHSISSLILDLVVAFLYSVIPLEVNPLIYSVRSQELKDAVWKLMTGCF</sequence>
<proteinExistence type="predicted"/>
<dbReference type="EMBL" id="VZTU01033541">
    <property type="protein sequence ID" value="NXT85592.1"/>
    <property type="molecule type" value="Genomic_DNA"/>
</dbReference>
<dbReference type="Pfam" id="PF13853">
    <property type="entry name" value="7tm_4"/>
    <property type="match status" value="1"/>
</dbReference>
<keyword evidence="9" id="KW-0807">Transducer</keyword>
<keyword evidence="7 10" id="KW-0472">Membrane</keyword>
<dbReference type="GO" id="GO:0004984">
    <property type="term" value="F:olfactory receptor activity"/>
    <property type="evidence" value="ECO:0007669"/>
    <property type="project" value="InterPro"/>
</dbReference>
<dbReference type="PANTHER" id="PTHR26452">
    <property type="entry name" value="OLFACTORY RECEPTOR"/>
    <property type="match status" value="1"/>
</dbReference>
<keyword evidence="2" id="KW-1003">Cell membrane</keyword>
<feature type="transmembrane region" description="Helical" evidence="10">
    <location>
        <begin position="64"/>
        <end position="84"/>
    </location>
</feature>
<keyword evidence="8" id="KW-0675">Receptor</keyword>
<evidence type="ECO:0000256" key="9">
    <source>
        <dbReference type="ARBA" id="ARBA00023224"/>
    </source>
</evidence>
<evidence type="ECO:0000256" key="5">
    <source>
        <dbReference type="ARBA" id="ARBA00022989"/>
    </source>
</evidence>
<gene>
    <name evidence="11" type="primary">Or14i1_10</name>
    <name evidence="11" type="ORF">ZAPATR_R00170</name>
</gene>
<organism evidence="11 12">
    <name type="scientific">Zapornia atra</name>
    <name type="common">Henderson crake</name>
    <dbReference type="NCBI Taxonomy" id="2585822"/>
    <lineage>
        <taxon>Eukaryota</taxon>
        <taxon>Metazoa</taxon>
        <taxon>Chordata</taxon>
        <taxon>Craniata</taxon>
        <taxon>Vertebrata</taxon>
        <taxon>Euteleostomi</taxon>
        <taxon>Archelosauria</taxon>
        <taxon>Archosauria</taxon>
        <taxon>Dinosauria</taxon>
        <taxon>Saurischia</taxon>
        <taxon>Theropoda</taxon>
        <taxon>Coelurosauria</taxon>
        <taxon>Aves</taxon>
        <taxon>Neognathae</taxon>
        <taxon>Neoaves</taxon>
        <taxon>Gruiformes</taxon>
        <taxon>Rallidae</taxon>
        <taxon>Zapornia</taxon>
    </lineage>
</organism>
<protein>
    <submittedName>
        <fullName evidence="11">O14I1 protein</fullName>
    </submittedName>
</protein>
<keyword evidence="4" id="KW-0716">Sensory transduction</keyword>